<proteinExistence type="inferred from homology"/>
<dbReference type="GO" id="GO:0000049">
    <property type="term" value="F:tRNA binding"/>
    <property type="evidence" value="ECO:0007669"/>
    <property type="project" value="TreeGrafter"/>
</dbReference>
<dbReference type="SUPFAM" id="SSF55821">
    <property type="entry name" value="YrdC/RibB"/>
    <property type="match status" value="1"/>
</dbReference>
<sequence length="184" mass="20301">MTWDNLNLLNVLKNNGVVVMPTDTLYGIVGKAQSESVVNRIYNIRKRDTHKPCIILIEDVGELGKFSIILSDEQENKLKEYWPGPVSVVLDCPHESLSYLHRGTKTLAFRVPAHASLRELLVKVGPLIAPSANAEALPPAKSISEAKKYFGNLVDLYLDGDLVTSKASKVIKLHKDGSVAVLRE</sequence>
<dbReference type="GO" id="GO:0005524">
    <property type="term" value="F:ATP binding"/>
    <property type="evidence" value="ECO:0007669"/>
    <property type="project" value="UniProtKB-KW"/>
</dbReference>
<feature type="domain" description="YrdC-like" evidence="12">
    <location>
        <begin position="2"/>
        <end position="184"/>
    </location>
</feature>
<evidence type="ECO:0000256" key="11">
    <source>
        <dbReference type="ARBA" id="ARBA00048366"/>
    </source>
</evidence>
<evidence type="ECO:0000256" key="8">
    <source>
        <dbReference type="ARBA" id="ARBA00022741"/>
    </source>
</evidence>
<dbReference type="PANTHER" id="PTHR17490">
    <property type="entry name" value="SUA5"/>
    <property type="match status" value="1"/>
</dbReference>
<accession>A0A1F6WBI1</accession>
<dbReference type="PANTHER" id="PTHR17490:SF16">
    <property type="entry name" value="THREONYLCARBAMOYL-AMP SYNTHASE"/>
    <property type="match status" value="1"/>
</dbReference>
<comment type="subcellular location">
    <subcellularLocation>
        <location evidence="1">Cytoplasm</location>
    </subcellularLocation>
</comment>
<dbReference type="InterPro" id="IPR006070">
    <property type="entry name" value="Sua5-like_dom"/>
</dbReference>
<dbReference type="InterPro" id="IPR017945">
    <property type="entry name" value="DHBP_synth_RibB-like_a/b_dom"/>
</dbReference>
<dbReference type="GO" id="GO:0006450">
    <property type="term" value="P:regulation of translational fidelity"/>
    <property type="evidence" value="ECO:0007669"/>
    <property type="project" value="TreeGrafter"/>
</dbReference>
<dbReference type="GO" id="GO:0003725">
    <property type="term" value="F:double-stranded RNA binding"/>
    <property type="evidence" value="ECO:0007669"/>
    <property type="project" value="InterPro"/>
</dbReference>
<evidence type="ECO:0000313" key="14">
    <source>
        <dbReference type="Proteomes" id="UP000177052"/>
    </source>
</evidence>
<comment type="similarity">
    <text evidence="2">Belongs to the SUA5 family.</text>
</comment>
<evidence type="ECO:0000256" key="7">
    <source>
        <dbReference type="ARBA" id="ARBA00022695"/>
    </source>
</evidence>
<evidence type="ECO:0000256" key="5">
    <source>
        <dbReference type="ARBA" id="ARBA00022679"/>
    </source>
</evidence>
<dbReference type="EC" id="2.7.7.87" evidence="3"/>
<name>A0A1F6WBI1_9BACT</name>
<dbReference type="NCBIfam" id="TIGR00057">
    <property type="entry name" value="L-threonylcarbamoyladenylate synthase"/>
    <property type="match status" value="1"/>
</dbReference>
<comment type="caution">
    <text evidence="13">The sequence shown here is derived from an EMBL/GenBank/DDBJ whole genome shotgun (WGS) entry which is preliminary data.</text>
</comment>
<dbReference type="InterPro" id="IPR050156">
    <property type="entry name" value="TC-AMP_synthase_SUA5"/>
</dbReference>
<evidence type="ECO:0000256" key="4">
    <source>
        <dbReference type="ARBA" id="ARBA00022490"/>
    </source>
</evidence>
<dbReference type="AlphaFoldDB" id="A0A1F6WBI1"/>
<keyword evidence="8" id="KW-0547">Nucleotide-binding</keyword>
<organism evidence="13 14">
    <name type="scientific">Candidatus Nomurabacteria bacterium RIFCSPHIGHO2_12_FULL_37_29</name>
    <dbReference type="NCBI Taxonomy" id="1801759"/>
    <lineage>
        <taxon>Bacteria</taxon>
        <taxon>Candidatus Nomuraibacteriota</taxon>
    </lineage>
</organism>
<evidence type="ECO:0000256" key="3">
    <source>
        <dbReference type="ARBA" id="ARBA00012584"/>
    </source>
</evidence>
<reference evidence="13 14" key="1">
    <citation type="journal article" date="2016" name="Nat. Commun.">
        <title>Thousands of microbial genomes shed light on interconnected biogeochemical processes in an aquifer system.</title>
        <authorList>
            <person name="Anantharaman K."/>
            <person name="Brown C.T."/>
            <person name="Hug L.A."/>
            <person name="Sharon I."/>
            <person name="Castelle C.J."/>
            <person name="Probst A.J."/>
            <person name="Thomas B.C."/>
            <person name="Singh A."/>
            <person name="Wilkins M.J."/>
            <person name="Karaoz U."/>
            <person name="Brodie E.L."/>
            <person name="Williams K.H."/>
            <person name="Hubbard S.S."/>
            <person name="Banfield J.F."/>
        </authorList>
    </citation>
    <scope>NUCLEOTIDE SEQUENCE [LARGE SCALE GENOMIC DNA]</scope>
</reference>
<dbReference type="Gene3D" id="3.90.870.10">
    <property type="entry name" value="DHBP synthase"/>
    <property type="match status" value="1"/>
</dbReference>
<dbReference type="GO" id="GO:0061710">
    <property type="term" value="F:L-threonylcarbamoyladenylate synthase"/>
    <property type="evidence" value="ECO:0007669"/>
    <property type="project" value="UniProtKB-EC"/>
</dbReference>
<evidence type="ECO:0000256" key="6">
    <source>
        <dbReference type="ARBA" id="ARBA00022694"/>
    </source>
</evidence>
<evidence type="ECO:0000256" key="10">
    <source>
        <dbReference type="ARBA" id="ARBA00029774"/>
    </source>
</evidence>
<dbReference type="Pfam" id="PF01300">
    <property type="entry name" value="Sua5_yciO_yrdC"/>
    <property type="match status" value="1"/>
</dbReference>
<keyword evidence="4" id="KW-0963">Cytoplasm</keyword>
<evidence type="ECO:0000256" key="2">
    <source>
        <dbReference type="ARBA" id="ARBA00007663"/>
    </source>
</evidence>
<keyword evidence="5" id="KW-0808">Transferase</keyword>
<gene>
    <name evidence="13" type="ORF">A3F19_00965</name>
</gene>
<keyword evidence="6" id="KW-0819">tRNA processing</keyword>
<protein>
    <recommendedName>
        <fullName evidence="10">L-threonylcarbamoyladenylate synthase</fullName>
        <ecNumber evidence="3">2.7.7.87</ecNumber>
    </recommendedName>
    <alternativeName>
        <fullName evidence="10">L-threonylcarbamoyladenylate synthase</fullName>
    </alternativeName>
</protein>
<evidence type="ECO:0000313" key="13">
    <source>
        <dbReference type="EMBL" id="OGI79273.1"/>
    </source>
</evidence>
<evidence type="ECO:0000256" key="1">
    <source>
        <dbReference type="ARBA" id="ARBA00004496"/>
    </source>
</evidence>
<evidence type="ECO:0000256" key="9">
    <source>
        <dbReference type="ARBA" id="ARBA00022840"/>
    </source>
</evidence>
<keyword evidence="7" id="KW-0548">Nucleotidyltransferase</keyword>
<evidence type="ECO:0000259" key="12">
    <source>
        <dbReference type="PROSITE" id="PS51163"/>
    </source>
</evidence>
<dbReference type="Proteomes" id="UP000177052">
    <property type="component" value="Unassembled WGS sequence"/>
</dbReference>
<dbReference type="GO" id="GO:0008033">
    <property type="term" value="P:tRNA processing"/>
    <property type="evidence" value="ECO:0007669"/>
    <property type="project" value="UniProtKB-KW"/>
</dbReference>
<dbReference type="EMBL" id="MFUJ01000018">
    <property type="protein sequence ID" value="OGI79273.1"/>
    <property type="molecule type" value="Genomic_DNA"/>
</dbReference>
<dbReference type="PROSITE" id="PS51163">
    <property type="entry name" value="YRDC"/>
    <property type="match status" value="1"/>
</dbReference>
<keyword evidence="9" id="KW-0067">ATP-binding</keyword>
<comment type="catalytic activity">
    <reaction evidence="11">
        <text>L-threonine + hydrogencarbonate + ATP = L-threonylcarbamoyladenylate + diphosphate + H2O</text>
        <dbReference type="Rhea" id="RHEA:36407"/>
        <dbReference type="ChEBI" id="CHEBI:15377"/>
        <dbReference type="ChEBI" id="CHEBI:17544"/>
        <dbReference type="ChEBI" id="CHEBI:30616"/>
        <dbReference type="ChEBI" id="CHEBI:33019"/>
        <dbReference type="ChEBI" id="CHEBI:57926"/>
        <dbReference type="ChEBI" id="CHEBI:73682"/>
        <dbReference type="EC" id="2.7.7.87"/>
    </reaction>
</comment>
<dbReference type="GO" id="GO:0005737">
    <property type="term" value="C:cytoplasm"/>
    <property type="evidence" value="ECO:0007669"/>
    <property type="project" value="UniProtKB-SubCell"/>
</dbReference>